<protein>
    <submittedName>
        <fullName evidence="1">Uncharacterized protein</fullName>
    </submittedName>
</protein>
<sequence>MSQTLPGCCIWSGIVPGLKPNIAIVFHMPGQGILETIAGSTQAGYITIIYSRCTTTLNFLCPAQVKL</sequence>
<evidence type="ECO:0000313" key="1">
    <source>
        <dbReference type="EMBL" id="JAD54814.1"/>
    </source>
</evidence>
<proteinExistence type="predicted"/>
<reference evidence="1" key="1">
    <citation type="submission" date="2014-09" db="EMBL/GenBank/DDBJ databases">
        <authorList>
            <person name="Magalhaes I.L.F."/>
            <person name="Oliveira U."/>
            <person name="Santos F.R."/>
            <person name="Vidigal T.H.D.A."/>
            <person name="Brescovit A.D."/>
            <person name="Santos A.J."/>
        </authorList>
    </citation>
    <scope>NUCLEOTIDE SEQUENCE</scope>
    <source>
        <tissue evidence="1">Shoot tissue taken approximately 20 cm above the soil surface</tissue>
    </source>
</reference>
<name>A0A0A9ASS6_ARUDO</name>
<accession>A0A0A9ASS6</accession>
<dbReference type="AlphaFoldDB" id="A0A0A9ASS6"/>
<reference evidence="1" key="2">
    <citation type="journal article" date="2015" name="Data Brief">
        <title>Shoot transcriptome of the giant reed, Arundo donax.</title>
        <authorList>
            <person name="Barrero R.A."/>
            <person name="Guerrero F.D."/>
            <person name="Moolhuijzen P."/>
            <person name="Goolsby J.A."/>
            <person name="Tidwell J."/>
            <person name="Bellgard S.E."/>
            <person name="Bellgard M.I."/>
        </authorList>
    </citation>
    <scope>NUCLEOTIDE SEQUENCE</scope>
    <source>
        <tissue evidence="1">Shoot tissue taken approximately 20 cm above the soil surface</tissue>
    </source>
</reference>
<dbReference type="EMBL" id="GBRH01243081">
    <property type="protein sequence ID" value="JAD54814.1"/>
    <property type="molecule type" value="Transcribed_RNA"/>
</dbReference>
<organism evidence="1">
    <name type="scientific">Arundo donax</name>
    <name type="common">Giant reed</name>
    <name type="synonym">Donax arundinaceus</name>
    <dbReference type="NCBI Taxonomy" id="35708"/>
    <lineage>
        <taxon>Eukaryota</taxon>
        <taxon>Viridiplantae</taxon>
        <taxon>Streptophyta</taxon>
        <taxon>Embryophyta</taxon>
        <taxon>Tracheophyta</taxon>
        <taxon>Spermatophyta</taxon>
        <taxon>Magnoliopsida</taxon>
        <taxon>Liliopsida</taxon>
        <taxon>Poales</taxon>
        <taxon>Poaceae</taxon>
        <taxon>PACMAD clade</taxon>
        <taxon>Arundinoideae</taxon>
        <taxon>Arundineae</taxon>
        <taxon>Arundo</taxon>
    </lineage>
</organism>